<keyword evidence="1" id="KW-1133">Transmembrane helix</keyword>
<evidence type="ECO:0000313" key="2">
    <source>
        <dbReference type="EMBL" id="MBB1163269.1"/>
    </source>
</evidence>
<accession>A0A839HUI2</accession>
<dbReference type="EMBL" id="JACIVI010000008">
    <property type="protein sequence ID" value="MBB1163269.1"/>
    <property type="molecule type" value="Genomic_DNA"/>
</dbReference>
<organism evidence="2 3">
    <name type="scientific">Aquariibacter albus</name>
    <dbReference type="NCBI Taxonomy" id="2759899"/>
    <lineage>
        <taxon>Bacteria</taxon>
        <taxon>Pseudomonadati</taxon>
        <taxon>Pseudomonadota</taxon>
        <taxon>Betaproteobacteria</taxon>
        <taxon>Burkholderiales</taxon>
        <taxon>Sphaerotilaceae</taxon>
        <taxon>Aquariibacter</taxon>
    </lineage>
</organism>
<keyword evidence="3" id="KW-1185">Reference proteome</keyword>
<evidence type="ECO:0000256" key="1">
    <source>
        <dbReference type="SAM" id="Phobius"/>
    </source>
</evidence>
<feature type="transmembrane region" description="Helical" evidence="1">
    <location>
        <begin position="32"/>
        <end position="52"/>
    </location>
</feature>
<keyword evidence="1" id="KW-0472">Membrane</keyword>
<proteinExistence type="predicted"/>
<comment type="caution">
    <text evidence="2">The sequence shown here is derived from an EMBL/GenBank/DDBJ whole genome shotgun (WGS) entry which is preliminary data.</text>
</comment>
<reference evidence="2 3" key="1">
    <citation type="submission" date="2020-08" db="EMBL/GenBank/DDBJ databases">
        <title>Aquariorum lacteus gen. nov., sp. nov., a new member of the family Comamonadaceae, isolated from freshwater aquarium.</title>
        <authorList>
            <person name="Chun S.-J."/>
        </authorList>
    </citation>
    <scope>NUCLEOTIDE SEQUENCE [LARGE SCALE GENOMIC DNA]</scope>
    <source>
        <strain evidence="2 3">SJAQ100</strain>
    </source>
</reference>
<name>A0A839HUI2_9BURK</name>
<dbReference type="AlphaFoldDB" id="A0A839HUI2"/>
<protein>
    <submittedName>
        <fullName evidence="2">Uncharacterized protein</fullName>
    </submittedName>
</protein>
<gene>
    <name evidence="2" type="ORF">H4F90_14945</name>
</gene>
<keyword evidence="1" id="KW-0812">Transmembrane</keyword>
<dbReference type="RefSeq" id="WP_182666032.1">
    <property type="nucleotide sequence ID" value="NZ_JACIVI010000008.1"/>
</dbReference>
<sequence>MTRSALAAVRKEQHLFERRLARMSQAEPLLHLDRLVLASAAIWTVFAVAMVAG</sequence>
<evidence type="ECO:0000313" key="3">
    <source>
        <dbReference type="Proteomes" id="UP000586093"/>
    </source>
</evidence>
<dbReference type="Proteomes" id="UP000586093">
    <property type="component" value="Unassembled WGS sequence"/>
</dbReference>